<gene>
    <name evidence="7" type="primary">LOC117651088</name>
</gene>
<evidence type="ECO:0000313" key="6">
    <source>
        <dbReference type="Proteomes" id="UP000515158"/>
    </source>
</evidence>
<dbReference type="RefSeq" id="XP_034250725.1">
    <property type="nucleotide sequence ID" value="XM_034394834.1"/>
</dbReference>
<dbReference type="InterPro" id="IPR050361">
    <property type="entry name" value="MPP/UQCRC_Complex"/>
</dbReference>
<dbReference type="FunFam" id="3.30.830.10:FF:000021">
    <property type="entry name" value="Cytochrome b-c1 complex subunit 2"/>
    <property type="match status" value="1"/>
</dbReference>
<feature type="domain" description="Peptidase M16 C-terminal" evidence="5">
    <location>
        <begin position="196"/>
        <end position="366"/>
    </location>
</feature>
<dbReference type="PANTHER" id="PTHR11851">
    <property type="entry name" value="METALLOPROTEASE"/>
    <property type="match status" value="1"/>
</dbReference>
<evidence type="ECO:0000259" key="4">
    <source>
        <dbReference type="Pfam" id="PF00675"/>
    </source>
</evidence>
<protein>
    <submittedName>
        <fullName evidence="7">Cytochrome b-c1 complex subunit 2, mitochondrial</fullName>
    </submittedName>
</protein>
<name>A0A6P8ZZY2_THRPL</name>
<dbReference type="GeneID" id="117651088"/>
<reference evidence="7" key="1">
    <citation type="submission" date="2025-08" db="UniProtKB">
        <authorList>
            <consortium name="RefSeq"/>
        </authorList>
    </citation>
    <scope>IDENTIFICATION</scope>
    <source>
        <tissue evidence="7">Total insect</tissue>
    </source>
</reference>
<organism evidence="7">
    <name type="scientific">Thrips palmi</name>
    <name type="common">Melon thrips</name>
    <dbReference type="NCBI Taxonomy" id="161013"/>
    <lineage>
        <taxon>Eukaryota</taxon>
        <taxon>Metazoa</taxon>
        <taxon>Ecdysozoa</taxon>
        <taxon>Arthropoda</taxon>
        <taxon>Hexapoda</taxon>
        <taxon>Insecta</taxon>
        <taxon>Pterygota</taxon>
        <taxon>Neoptera</taxon>
        <taxon>Paraneoptera</taxon>
        <taxon>Thysanoptera</taxon>
        <taxon>Terebrantia</taxon>
        <taxon>Thripoidea</taxon>
        <taxon>Thripidae</taxon>
        <taxon>Thrips</taxon>
    </lineage>
</organism>
<dbReference type="InterPro" id="IPR007863">
    <property type="entry name" value="Peptidase_M16_C"/>
</dbReference>
<evidence type="ECO:0000313" key="7">
    <source>
        <dbReference type="RefSeq" id="XP_034250725.1"/>
    </source>
</evidence>
<dbReference type="Pfam" id="PF05193">
    <property type="entry name" value="Peptidase_M16_C"/>
    <property type="match status" value="1"/>
</dbReference>
<dbReference type="PANTHER" id="PTHR11851:SF226">
    <property type="entry name" value="CYTOCHROME B-C1 COMPLEX SUBUNIT 2, MITOCHONDRIAL"/>
    <property type="match status" value="1"/>
</dbReference>
<dbReference type="OrthoDB" id="6369905at2759"/>
<evidence type="ECO:0000256" key="1">
    <source>
        <dbReference type="ARBA" id="ARBA00004173"/>
    </source>
</evidence>
<dbReference type="InterPro" id="IPR011249">
    <property type="entry name" value="Metalloenz_LuxS/M16"/>
</dbReference>
<dbReference type="FunFam" id="3.30.830.10:FF:000039">
    <property type="entry name" value="Ubiquinol-cytochrome c reductase core subunit 2"/>
    <property type="match status" value="1"/>
</dbReference>
<sequence>MSSNMAKLPLMRNIVKRGLSSAAARALESDLPIESSVLANKVQVLSIESQSPIVRVSVQIKAGSRYETADNLGVSHVLRAACGLTTGSLSTFAITRLIQERGANLYAVNDRDSISYTLECNVQAIEPCLKVLHTVATEQVFKPWELSDNIPRLKYELALVPPQARVVDMLHGAAFRTGLGNSLFLPKYLLGSQGTETLQHFVHNTFLGNRTVVATSGITHNAAKVFADKLGYAEGTGLGTSSQYYGGELRKRGKGLAHIAIAAEGAGINKKEALAFGILQQALGTGAKVKYGANAGSPLAKAVADAAAGENASASALNVSHQDAGLFGVVITCEPKVAGQVTEAAVKSLRAGSVSEDAVKRGKAALKLAILSAAENPLAATEDIGQQALLTGSAHSASALVAAVDSVSSSDVNNAARKVASGKLSLAAIGNISNVPFLDQLK</sequence>
<dbReference type="AlphaFoldDB" id="A0A6P8ZZY2"/>
<dbReference type="CTD" id="39846"/>
<keyword evidence="3" id="KW-0496">Mitochondrion</keyword>
<dbReference type="KEGG" id="tpal:117651088"/>
<dbReference type="InParanoid" id="A0A6P8ZZY2"/>
<evidence type="ECO:0000259" key="5">
    <source>
        <dbReference type="Pfam" id="PF05193"/>
    </source>
</evidence>
<feature type="domain" description="Peptidase M16 N-terminal" evidence="4">
    <location>
        <begin position="44"/>
        <end position="186"/>
    </location>
</feature>
<evidence type="ECO:0000256" key="2">
    <source>
        <dbReference type="ARBA" id="ARBA00022946"/>
    </source>
</evidence>
<dbReference type="InterPro" id="IPR011765">
    <property type="entry name" value="Pept_M16_N"/>
</dbReference>
<dbReference type="Pfam" id="PF00675">
    <property type="entry name" value="Peptidase_M16"/>
    <property type="match status" value="1"/>
</dbReference>
<dbReference type="GO" id="GO:0046872">
    <property type="term" value="F:metal ion binding"/>
    <property type="evidence" value="ECO:0007669"/>
    <property type="project" value="InterPro"/>
</dbReference>
<accession>A0A6P8ZZY2</accession>
<proteinExistence type="predicted"/>
<evidence type="ECO:0000256" key="3">
    <source>
        <dbReference type="ARBA" id="ARBA00023128"/>
    </source>
</evidence>
<dbReference type="Gene3D" id="3.30.830.10">
    <property type="entry name" value="Metalloenzyme, LuxS/M16 peptidase-like"/>
    <property type="match status" value="2"/>
</dbReference>
<dbReference type="GO" id="GO:0016020">
    <property type="term" value="C:membrane"/>
    <property type="evidence" value="ECO:0007669"/>
    <property type="project" value="UniProtKB-ARBA"/>
</dbReference>
<dbReference type="GO" id="GO:0005739">
    <property type="term" value="C:mitochondrion"/>
    <property type="evidence" value="ECO:0007669"/>
    <property type="project" value="UniProtKB-SubCell"/>
</dbReference>
<keyword evidence="2" id="KW-0809">Transit peptide</keyword>
<keyword evidence="6" id="KW-1185">Reference proteome</keyword>
<comment type="subcellular location">
    <subcellularLocation>
        <location evidence="1">Mitochondrion</location>
    </subcellularLocation>
</comment>
<dbReference type="Proteomes" id="UP000515158">
    <property type="component" value="Unplaced"/>
</dbReference>
<dbReference type="FunCoup" id="A0A6P8ZZY2">
    <property type="interactions" value="976"/>
</dbReference>
<dbReference type="SUPFAM" id="SSF63411">
    <property type="entry name" value="LuxS/MPP-like metallohydrolase"/>
    <property type="match status" value="2"/>
</dbReference>